<keyword evidence="3" id="KW-1185">Reference proteome</keyword>
<name>A0AA39M9A7_9BILA</name>
<keyword evidence="1" id="KW-1133">Transmembrane helix</keyword>
<organism evidence="2 3">
    <name type="scientific">Steinernema hermaphroditum</name>
    <dbReference type="NCBI Taxonomy" id="289476"/>
    <lineage>
        <taxon>Eukaryota</taxon>
        <taxon>Metazoa</taxon>
        <taxon>Ecdysozoa</taxon>
        <taxon>Nematoda</taxon>
        <taxon>Chromadorea</taxon>
        <taxon>Rhabditida</taxon>
        <taxon>Tylenchina</taxon>
        <taxon>Panagrolaimomorpha</taxon>
        <taxon>Strongyloidoidea</taxon>
        <taxon>Steinernematidae</taxon>
        <taxon>Steinernema</taxon>
    </lineage>
</organism>
<sequence>MSSADELSFFEIFEWHEWIVVVAFFVASLAMIISGIHLGIRHEHKRSRAYNANWESVKARPSDETVVISLTDTSQVLLLGGGPSLSPLKRKAVRALKLSRVSERSKQEFDECGNIGPLTTK</sequence>
<keyword evidence="1" id="KW-0812">Transmembrane</keyword>
<protein>
    <submittedName>
        <fullName evidence="2">Uncharacterized protein</fullName>
    </submittedName>
</protein>
<evidence type="ECO:0000313" key="3">
    <source>
        <dbReference type="Proteomes" id="UP001175271"/>
    </source>
</evidence>
<feature type="transmembrane region" description="Helical" evidence="1">
    <location>
        <begin position="18"/>
        <end position="40"/>
    </location>
</feature>
<evidence type="ECO:0000313" key="2">
    <source>
        <dbReference type="EMBL" id="KAK0425762.1"/>
    </source>
</evidence>
<dbReference type="AlphaFoldDB" id="A0AA39M9A7"/>
<reference evidence="2" key="1">
    <citation type="submission" date="2023-06" db="EMBL/GenBank/DDBJ databases">
        <title>Genomic analysis of the entomopathogenic nematode Steinernema hermaphroditum.</title>
        <authorList>
            <person name="Schwarz E.M."/>
            <person name="Heppert J.K."/>
            <person name="Baniya A."/>
            <person name="Schwartz H.T."/>
            <person name="Tan C.-H."/>
            <person name="Antoshechkin I."/>
            <person name="Sternberg P.W."/>
            <person name="Goodrich-Blair H."/>
            <person name="Dillman A.R."/>
        </authorList>
    </citation>
    <scope>NUCLEOTIDE SEQUENCE</scope>
    <source>
        <strain evidence="2">PS9179</strain>
        <tissue evidence="2">Whole animal</tissue>
    </source>
</reference>
<evidence type="ECO:0000256" key="1">
    <source>
        <dbReference type="SAM" id="Phobius"/>
    </source>
</evidence>
<proteinExistence type="predicted"/>
<keyword evidence="1" id="KW-0472">Membrane</keyword>
<gene>
    <name evidence="2" type="ORF">QR680_009369</name>
</gene>
<dbReference type="EMBL" id="JAUCMV010000001">
    <property type="protein sequence ID" value="KAK0425762.1"/>
    <property type="molecule type" value="Genomic_DNA"/>
</dbReference>
<accession>A0AA39M9A7</accession>
<comment type="caution">
    <text evidence="2">The sequence shown here is derived from an EMBL/GenBank/DDBJ whole genome shotgun (WGS) entry which is preliminary data.</text>
</comment>
<dbReference type="Proteomes" id="UP001175271">
    <property type="component" value="Unassembled WGS sequence"/>
</dbReference>